<protein>
    <recommendedName>
        <fullName evidence="2">SGNH hydrolase-type esterase domain-containing protein</fullName>
    </recommendedName>
</protein>
<evidence type="ECO:0000259" key="2">
    <source>
        <dbReference type="Pfam" id="PF13472"/>
    </source>
</evidence>
<dbReference type="PANTHER" id="PTHR43784">
    <property type="entry name" value="GDSL-LIKE LIPASE/ACYLHYDROLASE, PUTATIVE (AFU_ORTHOLOGUE AFUA_2G00820)-RELATED"/>
    <property type="match status" value="1"/>
</dbReference>
<dbReference type="KEGG" id="uru:DSM104443_02284"/>
<reference evidence="3 4" key="1">
    <citation type="submission" date="2020-04" db="EMBL/GenBank/DDBJ databases">
        <title>Usitatibacter rugosus gen. nov., sp. nov. and Usitatibacter palustris sp. nov., novel members of Usitatibacteraceae fam. nov. within the order Nitrosomonadales isolated from soil.</title>
        <authorList>
            <person name="Huber K.J."/>
            <person name="Neumann-Schaal M."/>
            <person name="Geppert A."/>
            <person name="Luckner M."/>
            <person name="Wanner G."/>
            <person name="Overmann J."/>
        </authorList>
    </citation>
    <scope>NUCLEOTIDE SEQUENCE [LARGE SCALE GENOMIC DNA]</scope>
    <source>
        <strain evidence="3 4">0125_3</strain>
    </source>
</reference>
<dbReference type="CDD" id="cd01830">
    <property type="entry name" value="XynE_like"/>
    <property type="match status" value="1"/>
</dbReference>
<proteinExistence type="predicted"/>
<dbReference type="InterPro" id="IPR013830">
    <property type="entry name" value="SGNH_hydro"/>
</dbReference>
<feature type="chain" id="PRO_5026958023" description="SGNH hydrolase-type esterase domain-containing protein" evidence="1">
    <location>
        <begin position="30"/>
        <end position="419"/>
    </location>
</feature>
<feature type="domain" description="SGNH hydrolase-type esterase" evidence="2">
    <location>
        <begin position="209"/>
        <end position="403"/>
    </location>
</feature>
<keyword evidence="4" id="KW-1185">Reference proteome</keyword>
<keyword evidence="1" id="KW-0732">Signal</keyword>
<sequence length="419" mass="44230">MSPGQHGKRGFAALLAAFGLAACASTQHAPPAEHWVASWGTSQIIAERDNVLEPEKWRNASLRQLVQVSLGGSRIRLRLSNVFGTAPLTVEAASIARALAVGKADVDAASIRALAFGGKPSVTIPPGGEYYSDPVDFAHAAGADLAISLHFKDEPARQTSHPGSRTTSFLAKGNRVVESSWPGAETFTRWYVIADLEVLAPRGTGAVVAIGDSITDGNGATTDGNDRWPDLLARRLRAEGPAMGVVNAGIGGGRMLKDGIGPNLVSRFDRDVLARSGVTHAIVLIGVNDLGVLHRNAEDTALARAQLVENLKMAYRQVVAKAHAQGICVVGATITPYGSSEYYHPKADNEADRQELNTFIRSSGTFDAVADFDAVVRDPAQPDRMAKDKDKGDGLHPGVGGFRAMADAVPLAAFAKTCR</sequence>
<dbReference type="InterPro" id="IPR053140">
    <property type="entry name" value="GDSL_Rv0518-like"/>
</dbReference>
<dbReference type="Gene3D" id="3.40.50.1110">
    <property type="entry name" value="SGNH hydrolase"/>
    <property type="match status" value="1"/>
</dbReference>
<gene>
    <name evidence="3" type="ORF">DSM104443_02284</name>
</gene>
<dbReference type="EMBL" id="CP053069">
    <property type="protein sequence ID" value="QJR11211.1"/>
    <property type="molecule type" value="Genomic_DNA"/>
</dbReference>
<dbReference type="SUPFAM" id="SSF52266">
    <property type="entry name" value="SGNH hydrolase"/>
    <property type="match status" value="1"/>
</dbReference>
<evidence type="ECO:0000313" key="4">
    <source>
        <dbReference type="Proteomes" id="UP000501534"/>
    </source>
</evidence>
<accession>A0A6M4GV76</accession>
<dbReference type="GO" id="GO:0016788">
    <property type="term" value="F:hydrolase activity, acting on ester bonds"/>
    <property type="evidence" value="ECO:0007669"/>
    <property type="project" value="UniProtKB-ARBA"/>
</dbReference>
<organism evidence="3 4">
    <name type="scientific">Usitatibacter rugosus</name>
    <dbReference type="NCBI Taxonomy" id="2732067"/>
    <lineage>
        <taxon>Bacteria</taxon>
        <taxon>Pseudomonadati</taxon>
        <taxon>Pseudomonadota</taxon>
        <taxon>Betaproteobacteria</taxon>
        <taxon>Nitrosomonadales</taxon>
        <taxon>Usitatibacteraceae</taxon>
        <taxon>Usitatibacter</taxon>
    </lineage>
</organism>
<dbReference type="Pfam" id="PF13472">
    <property type="entry name" value="Lipase_GDSL_2"/>
    <property type="match status" value="1"/>
</dbReference>
<dbReference type="RefSeq" id="WP_171092368.1">
    <property type="nucleotide sequence ID" value="NZ_CP053069.1"/>
</dbReference>
<dbReference type="InterPro" id="IPR036514">
    <property type="entry name" value="SGNH_hydro_sf"/>
</dbReference>
<dbReference type="AlphaFoldDB" id="A0A6M4GV76"/>
<evidence type="ECO:0000313" key="3">
    <source>
        <dbReference type="EMBL" id="QJR11211.1"/>
    </source>
</evidence>
<dbReference type="PANTHER" id="PTHR43784:SF2">
    <property type="entry name" value="GDSL-LIKE LIPASE_ACYLHYDROLASE, PUTATIVE (AFU_ORTHOLOGUE AFUA_2G00820)-RELATED"/>
    <property type="match status" value="1"/>
</dbReference>
<evidence type="ECO:0000256" key="1">
    <source>
        <dbReference type="SAM" id="SignalP"/>
    </source>
</evidence>
<feature type="signal peptide" evidence="1">
    <location>
        <begin position="1"/>
        <end position="29"/>
    </location>
</feature>
<name>A0A6M4GV76_9PROT</name>
<dbReference type="Proteomes" id="UP000501534">
    <property type="component" value="Chromosome"/>
</dbReference>